<protein>
    <submittedName>
        <fullName evidence="1">Uncharacterized protein</fullName>
    </submittedName>
</protein>
<sequence>MASMRHSFKYLLQAIQSNVIPIAWKEAVDHFQGLQTTRVQLLQDSQDKRQANPIVLASESTEDGFGQSRRQIALAVEGLHPVLTCSSYQF</sequence>
<dbReference type="InParanoid" id="A0A024FWR7"/>
<evidence type="ECO:0000313" key="2">
    <source>
        <dbReference type="Proteomes" id="UP000053237"/>
    </source>
</evidence>
<reference evidence="1 2" key="1">
    <citation type="submission" date="2012-05" db="EMBL/GenBank/DDBJ databases">
        <title>Recombination and specialization in a pathogen metapopulation.</title>
        <authorList>
            <person name="Gardiner A."/>
            <person name="Kemen E."/>
            <person name="Schultz-Larsen T."/>
            <person name="MacLean D."/>
            <person name="Van Oosterhout C."/>
            <person name="Jones J.D.G."/>
        </authorList>
    </citation>
    <scope>NUCLEOTIDE SEQUENCE [LARGE SCALE GENOMIC DNA]</scope>
    <source>
        <strain evidence="1 2">Ac Nc2</strain>
    </source>
</reference>
<dbReference type="Proteomes" id="UP000053237">
    <property type="component" value="Unassembled WGS sequence"/>
</dbReference>
<name>A0A024FWR7_9STRA</name>
<comment type="caution">
    <text evidence="1">The sequence shown here is derived from an EMBL/GenBank/DDBJ whole genome shotgun (WGS) entry which is preliminary data.</text>
</comment>
<dbReference type="EMBL" id="CAIX01001198">
    <property type="protein sequence ID" value="CCI11545.1"/>
    <property type="molecule type" value="Genomic_DNA"/>
</dbReference>
<organism evidence="1 2">
    <name type="scientific">Albugo candida</name>
    <dbReference type="NCBI Taxonomy" id="65357"/>
    <lineage>
        <taxon>Eukaryota</taxon>
        <taxon>Sar</taxon>
        <taxon>Stramenopiles</taxon>
        <taxon>Oomycota</taxon>
        <taxon>Peronosporomycetes</taxon>
        <taxon>Albuginales</taxon>
        <taxon>Albuginaceae</taxon>
        <taxon>Albugo</taxon>
    </lineage>
</organism>
<proteinExistence type="predicted"/>
<accession>A0A024FWR7</accession>
<dbReference type="AlphaFoldDB" id="A0A024FWR7"/>
<keyword evidence="2" id="KW-1185">Reference proteome</keyword>
<evidence type="ECO:0000313" key="1">
    <source>
        <dbReference type="EMBL" id="CCI11545.1"/>
    </source>
</evidence>
<gene>
    <name evidence="1" type="ORF">BN9_131020</name>
</gene>
<dbReference type="OrthoDB" id="124855at2759"/>